<dbReference type="Proteomes" id="UP001196413">
    <property type="component" value="Unassembled WGS sequence"/>
</dbReference>
<gene>
    <name evidence="1" type="ORF">KIN20_022285</name>
</gene>
<evidence type="ECO:0000313" key="2">
    <source>
        <dbReference type="Proteomes" id="UP001196413"/>
    </source>
</evidence>
<dbReference type="AlphaFoldDB" id="A0AAD5QV96"/>
<comment type="caution">
    <text evidence="1">The sequence shown here is derived from an EMBL/GenBank/DDBJ whole genome shotgun (WGS) entry which is preliminary data.</text>
</comment>
<dbReference type="EMBL" id="JAHQIW010004510">
    <property type="protein sequence ID" value="KAJ1362652.1"/>
    <property type="molecule type" value="Genomic_DNA"/>
</dbReference>
<reference evidence="1" key="1">
    <citation type="submission" date="2021-06" db="EMBL/GenBank/DDBJ databases">
        <title>Parelaphostrongylus tenuis whole genome reference sequence.</title>
        <authorList>
            <person name="Garwood T.J."/>
            <person name="Larsen P.A."/>
            <person name="Fountain-Jones N.M."/>
            <person name="Garbe J.R."/>
            <person name="Macchietto M.G."/>
            <person name="Kania S.A."/>
            <person name="Gerhold R.W."/>
            <person name="Richards J.E."/>
            <person name="Wolf T.M."/>
        </authorList>
    </citation>
    <scope>NUCLEOTIDE SEQUENCE</scope>
    <source>
        <strain evidence="1">MNPRO001-30</strain>
        <tissue evidence="1">Meninges</tissue>
    </source>
</reference>
<proteinExistence type="predicted"/>
<protein>
    <submittedName>
        <fullName evidence="1">Uncharacterized protein</fullName>
    </submittedName>
</protein>
<organism evidence="1 2">
    <name type="scientific">Parelaphostrongylus tenuis</name>
    <name type="common">Meningeal worm</name>
    <dbReference type="NCBI Taxonomy" id="148309"/>
    <lineage>
        <taxon>Eukaryota</taxon>
        <taxon>Metazoa</taxon>
        <taxon>Ecdysozoa</taxon>
        <taxon>Nematoda</taxon>
        <taxon>Chromadorea</taxon>
        <taxon>Rhabditida</taxon>
        <taxon>Rhabditina</taxon>
        <taxon>Rhabditomorpha</taxon>
        <taxon>Strongyloidea</taxon>
        <taxon>Metastrongylidae</taxon>
        <taxon>Parelaphostrongylus</taxon>
    </lineage>
</organism>
<evidence type="ECO:0000313" key="1">
    <source>
        <dbReference type="EMBL" id="KAJ1362652.1"/>
    </source>
</evidence>
<name>A0AAD5QV96_PARTN</name>
<keyword evidence="2" id="KW-1185">Reference proteome</keyword>
<accession>A0AAD5QV96</accession>
<sequence>MAQRLTPSLAIAFMSEIEAPVMDLRSILYCLSYVWQPSVIEKYIIEMEASHFIDHNVLQKIRAK</sequence>